<evidence type="ECO:0000256" key="1">
    <source>
        <dbReference type="ARBA" id="ARBA00004418"/>
    </source>
</evidence>
<keyword evidence="4" id="KW-0574">Periplasm</keyword>
<comment type="caution">
    <text evidence="5">The sequence shown here is derived from an EMBL/GenBank/DDBJ whole genome shotgun (WGS) entry which is preliminary data.</text>
</comment>
<dbReference type="OrthoDB" id="10266693at2759"/>
<dbReference type="GO" id="GO:0019808">
    <property type="term" value="F:polyamine binding"/>
    <property type="evidence" value="ECO:0007669"/>
    <property type="project" value="InterPro"/>
</dbReference>
<organism evidence="5 6">
    <name type="scientific">Kingdonia uniflora</name>
    <dbReference type="NCBI Taxonomy" id="39325"/>
    <lineage>
        <taxon>Eukaryota</taxon>
        <taxon>Viridiplantae</taxon>
        <taxon>Streptophyta</taxon>
        <taxon>Embryophyta</taxon>
        <taxon>Tracheophyta</taxon>
        <taxon>Spermatophyta</taxon>
        <taxon>Magnoliopsida</taxon>
        <taxon>Ranunculales</taxon>
        <taxon>Circaeasteraceae</taxon>
        <taxon>Kingdonia</taxon>
    </lineage>
</organism>
<dbReference type="PANTHER" id="PTHR30222:SF17">
    <property type="entry name" value="SPERMIDINE_PUTRESCINE-BINDING PERIPLASMIC PROTEIN"/>
    <property type="match status" value="1"/>
</dbReference>
<dbReference type="PRINTS" id="PR00909">
    <property type="entry name" value="SPERMDNBNDNG"/>
</dbReference>
<gene>
    <name evidence="5" type="ORF">GIB67_012186</name>
</gene>
<dbReference type="GO" id="GO:0015846">
    <property type="term" value="P:polyamine transport"/>
    <property type="evidence" value="ECO:0007669"/>
    <property type="project" value="InterPro"/>
</dbReference>
<dbReference type="AlphaFoldDB" id="A0A7J7NPD6"/>
<dbReference type="CDD" id="cd13661">
    <property type="entry name" value="PBP2_PotD_PotF_like_1"/>
    <property type="match status" value="1"/>
</dbReference>
<dbReference type="Gene3D" id="3.40.190.10">
    <property type="entry name" value="Periplasmic binding protein-like II"/>
    <property type="match status" value="1"/>
</dbReference>
<dbReference type="EMBL" id="JACGCM010000679">
    <property type="protein sequence ID" value="KAF6168788.1"/>
    <property type="molecule type" value="Genomic_DNA"/>
</dbReference>
<evidence type="ECO:0000313" key="6">
    <source>
        <dbReference type="Proteomes" id="UP000541444"/>
    </source>
</evidence>
<sequence>MALLPSPTPPNSQFPNPNFNALFFLHPHTPSSFHPKPHKSSFPFIISQNSNHQHSKPHFSQTPPKATLKLHPTLVHVAASTLLFIGFSAKACSIGSGEVPVLPDSNSWVVQEERIVETVDENDVTGTSAIGEDVEDKELKAKFEKWKSKTYALTVPLRIVALRGSIPPTWIKDFVQSQGSFLKLRSEFRGNLNDIYSDLSLSSVKGIVQTKSAMAADVVTVGDSWLNLFISQGVIEPMQGIEGQDWFKGLSEKWKGYLRRNSKGELDLNGEIWAAPYRWGSIVIAYKKSKFQKCNMAPIEDWKDLWRPELSGKIAMVDSPREVLGAILKYMGASYNTKDIAQVSGGREAVLRNLILLQKQVRMFDSLYYLKAFGVGDVWVAVGWSSDILPAAKRMSDVAVIVPKSGASLWADLWAIPAASRFASKRNGGRFRGPSPLVHQWIEFCLQAARALPFKQEVVPGASPSSLEVNSPFEASHDLLPSKDNEPNFDTNLISGVPPPEILAKCEFLEPLSEASLNDYKWMLANMQKPRNGLIQNLQFHVVSMVQSLFSKVRSKGS</sequence>
<dbReference type="PANTHER" id="PTHR30222">
    <property type="entry name" value="SPERMIDINE/PUTRESCINE-BINDING PERIPLASMIC PROTEIN"/>
    <property type="match status" value="1"/>
</dbReference>
<dbReference type="Pfam" id="PF13416">
    <property type="entry name" value="SBP_bac_8"/>
    <property type="match status" value="1"/>
</dbReference>
<evidence type="ECO:0000256" key="2">
    <source>
        <dbReference type="ARBA" id="ARBA00022448"/>
    </source>
</evidence>
<evidence type="ECO:0000256" key="3">
    <source>
        <dbReference type="ARBA" id="ARBA00022729"/>
    </source>
</evidence>
<dbReference type="InterPro" id="IPR001188">
    <property type="entry name" value="Sperm_putr-bd"/>
</dbReference>
<keyword evidence="6" id="KW-1185">Reference proteome</keyword>
<dbReference type="InterPro" id="IPR006059">
    <property type="entry name" value="SBP"/>
</dbReference>
<accession>A0A7J7NPD6</accession>
<dbReference type="Proteomes" id="UP000541444">
    <property type="component" value="Unassembled WGS sequence"/>
</dbReference>
<keyword evidence="3" id="KW-0732">Signal</keyword>
<proteinExistence type="predicted"/>
<name>A0A7J7NPD6_9MAGN</name>
<reference evidence="5 6" key="1">
    <citation type="journal article" date="2020" name="IScience">
        <title>Genome Sequencing of the Endangered Kingdonia uniflora (Circaeasteraceae, Ranunculales) Reveals Potential Mechanisms of Evolutionary Specialization.</title>
        <authorList>
            <person name="Sun Y."/>
            <person name="Deng T."/>
            <person name="Zhang A."/>
            <person name="Moore M.J."/>
            <person name="Landis J.B."/>
            <person name="Lin N."/>
            <person name="Zhang H."/>
            <person name="Zhang X."/>
            <person name="Huang J."/>
            <person name="Zhang X."/>
            <person name="Sun H."/>
            <person name="Wang H."/>
        </authorList>
    </citation>
    <scope>NUCLEOTIDE SEQUENCE [LARGE SCALE GENOMIC DNA]</scope>
    <source>
        <strain evidence="5">TB1705</strain>
        <tissue evidence="5">Leaf</tissue>
    </source>
</reference>
<dbReference type="SUPFAM" id="SSF53850">
    <property type="entry name" value="Periplasmic binding protein-like II"/>
    <property type="match status" value="1"/>
</dbReference>
<protein>
    <submittedName>
        <fullName evidence="5">Uncharacterized protein</fullName>
    </submittedName>
</protein>
<evidence type="ECO:0000256" key="4">
    <source>
        <dbReference type="ARBA" id="ARBA00022764"/>
    </source>
</evidence>
<comment type="subcellular location">
    <subcellularLocation>
        <location evidence="1">Periplasm</location>
    </subcellularLocation>
</comment>
<keyword evidence="2" id="KW-0813">Transport</keyword>
<evidence type="ECO:0000313" key="5">
    <source>
        <dbReference type="EMBL" id="KAF6168788.1"/>
    </source>
</evidence>